<organism evidence="2 3">
    <name type="scientific">Neobacillus bataviensis</name>
    <dbReference type="NCBI Taxonomy" id="220685"/>
    <lineage>
        <taxon>Bacteria</taxon>
        <taxon>Bacillati</taxon>
        <taxon>Bacillota</taxon>
        <taxon>Bacilli</taxon>
        <taxon>Bacillales</taxon>
        <taxon>Bacillaceae</taxon>
        <taxon>Neobacillus</taxon>
    </lineage>
</organism>
<dbReference type="InterPro" id="IPR036866">
    <property type="entry name" value="RibonucZ/Hydroxyglut_hydro"/>
</dbReference>
<dbReference type="RefSeq" id="WP_144566250.1">
    <property type="nucleotide sequence ID" value="NZ_VIVN01000008.1"/>
</dbReference>
<sequence length="282" mass="31862">MAAIYKSGEELMNEVRKTKIYGESVSFWNLGQAGILLKGTEEDGLLCIDPYLSRSIEERDPKTEFKRAFPPVVAPGMLRDLDGVLVTHGHDDHLDLLSIKEIARGNDSMFAIPAPLISLVQEHVEKKYIHAAKNGESFTIKGFEITSIPAAHTEYETDSLGNHAFLGYFIEVNGIRLFHSGDTVVTPELIEKVKEFKPHVAFLPINGGDYFRTSRGIIGNMSFREAADFSAAVGVDLIVPIHYDMFPNNRENPAYFVDYLFHHYPNQKFHMMVPGERFIYHK</sequence>
<dbReference type="Proteomes" id="UP000319671">
    <property type="component" value="Unassembled WGS sequence"/>
</dbReference>
<keyword evidence="3" id="KW-1185">Reference proteome</keyword>
<evidence type="ECO:0000313" key="3">
    <source>
        <dbReference type="Proteomes" id="UP000319671"/>
    </source>
</evidence>
<gene>
    <name evidence="2" type="ORF">FB550_10851</name>
</gene>
<comment type="caution">
    <text evidence="2">The sequence shown here is derived from an EMBL/GenBank/DDBJ whole genome shotgun (WGS) entry which is preliminary data.</text>
</comment>
<dbReference type="Pfam" id="PF12706">
    <property type="entry name" value="Lactamase_B_2"/>
    <property type="match status" value="1"/>
</dbReference>
<dbReference type="InterPro" id="IPR050114">
    <property type="entry name" value="UPF0173_UPF0282_UlaG_hydrolase"/>
</dbReference>
<evidence type="ECO:0000313" key="2">
    <source>
        <dbReference type="EMBL" id="TWD98797.1"/>
    </source>
</evidence>
<dbReference type="PANTHER" id="PTHR43546">
    <property type="entry name" value="UPF0173 METAL-DEPENDENT HYDROLASE MJ1163-RELATED"/>
    <property type="match status" value="1"/>
</dbReference>
<dbReference type="Gene3D" id="3.60.15.10">
    <property type="entry name" value="Ribonuclease Z/Hydroxyacylglutathione hydrolase-like"/>
    <property type="match status" value="1"/>
</dbReference>
<feature type="domain" description="Metallo-beta-lactamase" evidence="1">
    <location>
        <begin position="61"/>
        <end position="243"/>
    </location>
</feature>
<reference evidence="2 3" key="1">
    <citation type="submission" date="2019-06" db="EMBL/GenBank/DDBJ databases">
        <title>Sorghum-associated microbial communities from plants grown in Nebraska, USA.</title>
        <authorList>
            <person name="Schachtman D."/>
        </authorList>
    </citation>
    <scope>NUCLEOTIDE SEQUENCE [LARGE SCALE GENOMIC DNA]</scope>
    <source>
        <strain evidence="2 3">2482</strain>
    </source>
</reference>
<dbReference type="InterPro" id="IPR001279">
    <property type="entry name" value="Metallo-B-lactamas"/>
</dbReference>
<name>A0A561D6D8_9BACI</name>
<dbReference type="SUPFAM" id="SSF56281">
    <property type="entry name" value="Metallo-hydrolase/oxidoreductase"/>
    <property type="match status" value="1"/>
</dbReference>
<dbReference type="AlphaFoldDB" id="A0A561D6D8"/>
<protein>
    <submittedName>
        <fullName evidence="2">L-ascorbate metabolism protein UlaG (Beta-lactamase superfamily)</fullName>
    </submittedName>
</protein>
<evidence type="ECO:0000259" key="1">
    <source>
        <dbReference type="Pfam" id="PF12706"/>
    </source>
</evidence>
<proteinExistence type="predicted"/>
<dbReference type="PANTHER" id="PTHR43546:SF3">
    <property type="entry name" value="UPF0173 METAL-DEPENDENT HYDROLASE MJ1163"/>
    <property type="match status" value="1"/>
</dbReference>
<dbReference type="EMBL" id="VIVN01000008">
    <property type="protein sequence ID" value="TWD98797.1"/>
    <property type="molecule type" value="Genomic_DNA"/>
</dbReference>
<accession>A0A561D6D8</accession>